<dbReference type="Pfam" id="PF10741">
    <property type="entry name" value="T2SSM_b"/>
    <property type="match status" value="1"/>
</dbReference>
<dbReference type="KEGG" id="mets:DK389_28435"/>
<gene>
    <name evidence="1" type="ORF">DK389_28435</name>
</gene>
<dbReference type="RefSeq" id="WP_109894800.1">
    <property type="nucleotide sequence ID" value="NZ_CP029550.1"/>
</dbReference>
<name>A0A2U8WC23_9HYPH</name>
<dbReference type="NCBIfam" id="NF040576">
    <property type="entry name" value="T2SS_GspM_XpsM"/>
    <property type="match status" value="1"/>
</dbReference>
<dbReference type="AlphaFoldDB" id="A0A2U8WC23"/>
<proteinExistence type="predicted"/>
<evidence type="ECO:0008006" key="3">
    <source>
        <dbReference type="Google" id="ProtNLM"/>
    </source>
</evidence>
<reference evidence="2" key="1">
    <citation type="submission" date="2018-05" db="EMBL/GenBank/DDBJ databases">
        <title>Complete Genome Sequence of Methylobacterium sp. 17SD2-17.</title>
        <authorList>
            <person name="Srinivasan S."/>
        </authorList>
    </citation>
    <scope>NUCLEOTIDE SEQUENCE [LARGE SCALE GENOMIC DNA]</scope>
    <source>
        <strain evidence="2">17SD2-17</strain>
    </source>
</reference>
<organism evidence="1 2">
    <name type="scientific">Methylobacterium durans</name>
    <dbReference type="NCBI Taxonomy" id="2202825"/>
    <lineage>
        <taxon>Bacteria</taxon>
        <taxon>Pseudomonadati</taxon>
        <taxon>Pseudomonadota</taxon>
        <taxon>Alphaproteobacteria</taxon>
        <taxon>Hyphomicrobiales</taxon>
        <taxon>Methylobacteriaceae</taxon>
        <taxon>Methylobacterium</taxon>
    </lineage>
</organism>
<dbReference type="EMBL" id="CP029550">
    <property type="protein sequence ID" value="AWN43724.1"/>
    <property type="molecule type" value="Genomic_DNA"/>
</dbReference>
<protein>
    <recommendedName>
        <fullName evidence="3">General secretion pathway protein GspM</fullName>
    </recommendedName>
</protein>
<evidence type="ECO:0000313" key="1">
    <source>
        <dbReference type="EMBL" id="AWN43724.1"/>
    </source>
</evidence>
<evidence type="ECO:0000313" key="2">
    <source>
        <dbReference type="Proteomes" id="UP000245926"/>
    </source>
</evidence>
<dbReference type="OrthoDB" id="7993192at2"/>
<accession>A0A2U8WC23</accession>
<keyword evidence="2" id="KW-1185">Reference proteome</keyword>
<dbReference type="InterPro" id="IPR034756">
    <property type="entry name" value="T2SSM_b"/>
</dbReference>
<sequence>MRAGSTLRFAAFLGCNALALALVGGLLLTPALGLLSEQQEAIARMGPRLEQARSAIARDAALAGQDPATLRDVAHRFVQGETESLLQADLLLRLREIAESHGVSFTSVASLPEREAMGRRIVGARIEFQAGDQRVAALLSSLERGPAFLFIRRAQLSAAGSEELGEDAVQASVEVYGVTGWPRS</sequence>
<dbReference type="Proteomes" id="UP000245926">
    <property type="component" value="Chromosome"/>
</dbReference>